<name>A0ABN7A7T6_9HEMI</name>
<dbReference type="EMBL" id="AP028909">
    <property type="protein sequence ID" value="BES88347.1"/>
    <property type="molecule type" value="Genomic_DNA"/>
</dbReference>
<reference evidence="3 4" key="1">
    <citation type="submission" date="2023-09" db="EMBL/GenBank/DDBJ databases">
        <title>Nesidiocoris tenuis whole genome shotgun sequence.</title>
        <authorList>
            <person name="Shibata T."/>
            <person name="Shimoda M."/>
            <person name="Kobayashi T."/>
            <person name="Uehara T."/>
        </authorList>
    </citation>
    <scope>NUCLEOTIDE SEQUENCE [LARGE SCALE GENOMIC DNA]</scope>
    <source>
        <strain evidence="3 4">Japan</strain>
    </source>
</reference>
<evidence type="ECO:0000259" key="2">
    <source>
        <dbReference type="PROSITE" id="PS50086"/>
    </source>
</evidence>
<evidence type="ECO:0000313" key="4">
    <source>
        <dbReference type="Proteomes" id="UP001307889"/>
    </source>
</evidence>
<sequence length="415" mass="47110">MDSNEMLECNGIESEEGFSLLEKPTMSDADSCPIPDPSDLKFTDVTISEAYREKAESIGKYLENLKNPSVEKLREFAISEGGLISDDLRRSGWPGLLGISSESIEPAPSESELRSHPEYGQVVLDVNRSIKRFPPGIPYDQRVALQEQLTNLILRVITKYPHLRYYQGYHDVAITILLVVGEDMAFRIMEHLSTEHLRDCMEPTMEKTSYLLNYIFPLINHLNPALCDHIDRSSAGTMFCLPWFLTWFGHSLNHYSDVVRLYDFFLASPPLMPLYLTAAIVHYRQDEVLAADCNMASIHCTLSNLPEQLPFEELIVIARRLYEELPPEEAEIEVVQRIKKEKMQREAEEAARKAIIAARGRGRDNRGVGGPIRRQLGRLWRQPNSRAQLILLAVSVAVGLYAYISSSADYPPVVR</sequence>
<dbReference type="InterPro" id="IPR035969">
    <property type="entry name" value="Rab-GAP_TBC_sf"/>
</dbReference>
<keyword evidence="4" id="KW-1185">Reference proteome</keyword>
<dbReference type="PANTHER" id="PTHR20913:SF7">
    <property type="entry name" value="RE60063P"/>
    <property type="match status" value="1"/>
</dbReference>
<dbReference type="Proteomes" id="UP001307889">
    <property type="component" value="Chromosome 1"/>
</dbReference>
<feature type="domain" description="Rab-GAP TBC" evidence="2">
    <location>
        <begin position="83"/>
        <end position="269"/>
    </location>
</feature>
<dbReference type="Gene3D" id="1.10.472.80">
    <property type="entry name" value="Ypt/Rab-GAP domain of gyp1p, domain 3"/>
    <property type="match status" value="1"/>
</dbReference>
<dbReference type="PANTHER" id="PTHR20913">
    <property type="entry name" value="TBC1 DOMAIN FAMILY MEMBER 20/GTPASE"/>
    <property type="match status" value="1"/>
</dbReference>
<evidence type="ECO:0000313" key="3">
    <source>
        <dbReference type="EMBL" id="BES88347.1"/>
    </source>
</evidence>
<keyword evidence="1" id="KW-0343">GTPase activation</keyword>
<dbReference type="SMART" id="SM00164">
    <property type="entry name" value="TBC"/>
    <property type="match status" value="1"/>
</dbReference>
<dbReference type="SUPFAM" id="SSF47923">
    <property type="entry name" value="Ypt/Rab-GAP domain of gyp1p"/>
    <property type="match status" value="2"/>
</dbReference>
<accession>A0ABN7A7T6</accession>
<gene>
    <name evidence="3" type="ORF">NTJ_01153</name>
</gene>
<proteinExistence type="predicted"/>
<organism evidence="3 4">
    <name type="scientific">Nesidiocoris tenuis</name>
    <dbReference type="NCBI Taxonomy" id="355587"/>
    <lineage>
        <taxon>Eukaryota</taxon>
        <taxon>Metazoa</taxon>
        <taxon>Ecdysozoa</taxon>
        <taxon>Arthropoda</taxon>
        <taxon>Hexapoda</taxon>
        <taxon>Insecta</taxon>
        <taxon>Pterygota</taxon>
        <taxon>Neoptera</taxon>
        <taxon>Paraneoptera</taxon>
        <taxon>Hemiptera</taxon>
        <taxon>Heteroptera</taxon>
        <taxon>Panheteroptera</taxon>
        <taxon>Cimicomorpha</taxon>
        <taxon>Miridae</taxon>
        <taxon>Dicyphina</taxon>
        <taxon>Nesidiocoris</taxon>
    </lineage>
</organism>
<dbReference type="Gene3D" id="1.10.8.1310">
    <property type="match status" value="1"/>
</dbReference>
<dbReference type="PROSITE" id="PS50086">
    <property type="entry name" value="TBC_RABGAP"/>
    <property type="match status" value="1"/>
</dbReference>
<protein>
    <submittedName>
        <fullName evidence="3">TBC</fullName>
    </submittedName>
</protein>
<dbReference type="Pfam" id="PF00566">
    <property type="entry name" value="RabGAP-TBC"/>
    <property type="match status" value="1"/>
</dbReference>
<evidence type="ECO:0000256" key="1">
    <source>
        <dbReference type="ARBA" id="ARBA00022468"/>
    </source>
</evidence>
<dbReference type="InterPro" id="IPR045913">
    <property type="entry name" value="TBC20/Gyp8-like"/>
</dbReference>
<dbReference type="InterPro" id="IPR000195">
    <property type="entry name" value="Rab-GAP-TBC_dom"/>
</dbReference>